<evidence type="ECO:0000313" key="4">
    <source>
        <dbReference type="Proteomes" id="UP000250443"/>
    </source>
</evidence>
<organism evidence="3 4">
    <name type="scientific">Pseudomonas luteola</name>
    <dbReference type="NCBI Taxonomy" id="47886"/>
    <lineage>
        <taxon>Bacteria</taxon>
        <taxon>Pseudomonadati</taxon>
        <taxon>Pseudomonadota</taxon>
        <taxon>Gammaproteobacteria</taxon>
        <taxon>Pseudomonadales</taxon>
        <taxon>Pseudomonadaceae</taxon>
        <taxon>Pseudomonas</taxon>
    </lineage>
</organism>
<protein>
    <submittedName>
        <fullName evidence="2">LEA type 2 family protein</fullName>
    </submittedName>
    <submittedName>
        <fullName evidence="3">Lipoprotein</fullName>
    </submittedName>
</protein>
<keyword evidence="5" id="KW-1185">Reference proteome</keyword>
<dbReference type="GO" id="GO:0009269">
    <property type="term" value="P:response to desiccation"/>
    <property type="evidence" value="ECO:0007669"/>
    <property type="project" value="InterPro"/>
</dbReference>
<dbReference type="SMART" id="SM00769">
    <property type="entry name" value="WHy"/>
    <property type="match status" value="1"/>
</dbReference>
<evidence type="ECO:0000259" key="1">
    <source>
        <dbReference type="SMART" id="SM00769"/>
    </source>
</evidence>
<evidence type="ECO:0000313" key="3">
    <source>
        <dbReference type="EMBL" id="SPZ13199.1"/>
    </source>
</evidence>
<dbReference type="Gene3D" id="2.60.40.1820">
    <property type="match status" value="1"/>
</dbReference>
<reference evidence="2 5" key="2">
    <citation type="submission" date="2020-10" db="EMBL/GenBank/DDBJ databases">
        <title>Genome sequences of Pseudomonas isolates.</title>
        <authorList>
            <person name="Wessels L."/>
            <person name="Reich F."/>
            <person name="Hammerl J."/>
        </authorList>
    </citation>
    <scope>NUCLEOTIDE SEQUENCE [LARGE SCALE GENOMIC DNA]</scope>
    <source>
        <strain evidence="2 5">20-MO00624-0</strain>
    </source>
</reference>
<dbReference type="EMBL" id="UAUF01000014">
    <property type="protein sequence ID" value="SPZ13199.1"/>
    <property type="molecule type" value="Genomic_DNA"/>
</dbReference>
<dbReference type="Pfam" id="PF03168">
    <property type="entry name" value="LEA_2"/>
    <property type="match status" value="1"/>
</dbReference>
<dbReference type="RefSeq" id="WP_010796655.1">
    <property type="nucleotide sequence ID" value="NZ_CP044086.1"/>
</dbReference>
<dbReference type="Proteomes" id="UP000626180">
    <property type="component" value="Unassembled WGS sequence"/>
</dbReference>
<dbReference type="InterPro" id="IPR013990">
    <property type="entry name" value="WHy-dom"/>
</dbReference>
<proteinExistence type="predicted"/>
<dbReference type="InterPro" id="IPR004864">
    <property type="entry name" value="LEA_2"/>
</dbReference>
<dbReference type="SUPFAM" id="SSF117070">
    <property type="entry name" value="LEA14-like"/>
    <property type="match status" value="1"/>
</dbReference>
<gene>
    <name evidence="2" type="ORF">IRZ65_15835</name>
    <name evidence="3" type="ORF">NCTC11842_04920</name>
</gene>
<dbReference type="AlphaFoldDB" id="A0A2X2EXT0"/>
<dbReference type="GeneID" id="300265404"/>
<evidence type="ECO:0000313" key="5">
    <source>
        <dbReference type="Proteomes" id="UP000626180"/>
    </source>
</evidence>
<reference evidence="3 4" key="1">
    <citation type="submission" date="2018-06" db="EMBL/GenBank/DDBJ databases">
        <authorList>
            <consortium name="Pathogen Informatics"/>
            <person name="Doyle S."/>
        </authorList>
    </citation>
    <scope>NUCLEOTIDE SEQUENCE [LARGE SCALE GENOMIC DNA]</scope>
    <source>
        <strain evidence="3 4">NCTC11842</strain>
    </source>
</reference>
<keyword evidence="3" id="KW-0449">Lipoprotein</keyword>
<sequence length="164" mass="17403">MLLSAYRTCARLLIGALFLLGLAACSTLGQRDPLRIAVAGIEPLPGQGLEMRFNVKLRVQNPNDTAIDYNGLALDMDINGQPLASGVSSQSGSVPRYGETVLTVPVTVSAFSAVRQFWGFAEHTPTKSVPYTIHGKLAGGLLGTVRFKDKGELTLPESTGAGTW</sequence>
<dbReference type="PROSITE" id="PS51257">
    <property type="entry name" value="PROKAR_LIPOPROTEIN"/>
    <property type="match status" value="1"/>
</dbReference>
<feature type="domain" description="Water stress and hypersensitive response" evidence="1">
    <location>
        <begin position="36"/>
        <end position="156"/>
    </location>
</feature>
<name>A0A2X2EXT0_PSELU</name>
<accession>A0A2X2EXT0</accession>
<dbReference type="EMBL" id="JADMCD010000008">
    <property type="protein sequence ID" value="MBF8642157.1"/>
    <property type="molecule type" value="Genomic_DNA"/>
</dbReference>
<dbReference type="Proteomes" id="UP000250443">
    <property type="component" value="Unassembled WGS sequence"/>
</dbReference>
<evidence type="ECO:0000313" key="2">
    <source>
        <dbReference type="EMBL" id="MBF8642157.1"/>
    </source>
</evidence>